<keyword evidence="3" id="KW-1185">Reference proteome</keyword>
<keyword evidence="1" id="KW-1133">Transmembrane helix</keyword>
<feature type="transmembrane region" description="Helical" evidence="1">
    <location>
        <begin position="65"/>
        <end position="82"/>
    </location>
</feature>
<gene>
    <name evidence="2" type="ORF">ACN42_g6003</name>
</gene>
<dbReference type="Proteomes" id="UP000055045">
    <property type="component" value="Unassembled WGS sequence"/>
</dbReference>
<accession>A0A101MIE4</accession>
<evidence type="ECO:0000313" key="2">
    <source>
        <dbReference type="EMBL" id="KUM61114.1"/>
    </source>
</evidence>
<keyword evidence="1" id="KW-0472">Membrane</keyword>
<evidence type="ECO:0000313" key="3">
    <source>
        <dbReference type="Proteomes" id="UP000055045"/>
    </source>
</evidence>
<protein>
    <submittedName>
        <fullName evidence="2">Uncharacterized protein</fullName>
    </submittedName>
</protein>
<proteinExistence type="predicted"/>
<dbReference type="EMBL" id="LLXE01000147">
    <property type="protein sequence ID" value="KUM61114.1"/>
    <property type="molecule type" value="Genomic_DNA"/>
</dbReference>
<organism evidence="2 3">
    <name type="scientific">Penicillium freii</name>
    <dbReference type="NCBI Taxonomy" id="48697"/>
    <lineage>
        <taxon>Eukaryota</taxon>
        <taxon>Fungi</taxon>
        <taxon>Dikarya</taxon>
        <taxon>Ascomycota</taxon>
        <taxon>Pezizomycotina</taxon>
        <taxon>Eurotiomycetes</taxon>
        <taxon>Eurotiomycetidae</taxon>
        <taxon>Eurotiales</taxon>
        <taxon>Aspergillaceae</taxon>
        <taxon>Penicillium</taxon>
    </lineage>
</organism>
<dbReference type="AlphaFoldDB" id="A0A101MIE4"/>
<evidence type="ECO:0000256" key="1">
    <source>
        <dbReference type="SAM" id="Phobius"/>
    </source>
</evidence>
<reference evidence="2 3" key="1">
    <citation type="submission" date="2015-10" db="EMBL/GenBank/DDBJ databases">
        <title>Genome sequencing of Penicillium freii.</title>
        <authorList>
            <person name="Nguyen H.D."/>
            <person name="Visagie C.M."/>
            <person name="Seifert K.A."/>
        </authorList>
    </citation>
    <scope>NUCLEOTIDE SEQUENCE [LARGE SCALE GENOMIC DNA]</scope>
    <source>
        <strain evidence="2 3">DAOM 242723</strain>
    </source>
</reference>
<keyword evidence="1" id="KW-0812">Transmembrane</keyword>
<sequence>MKFIETKSDVNLSYFRRNFVLELLILLLILLLMLLRHIGAAAIPPLVNRHRFLFFPLSPFLPQSILTPFAFVGLFAFLFVVWTSPGLDISFSVTVKHSLWNGCAAHSSLIHAN</sequence>
<name>A0A101MIE4_PENFR</name>
<comment type="caution">
    <text evidence="2">The sequence shown here is derived from an EMBL/GenBank/DDBJ whole genome shotgun (WGS) entry which is preliminary data.</text>
</comment>